<keyword evidence="2" id="KW-0813">Transport</keyword>
<keyword evidence="6 7" id="KW-0472">Membrane</keyword>
<dbReference type="PANTHER" id="PTHR43124">
    <property type="entry name" value="PURINE EFFLUX PUMP PBUE"/>
    <property type="match status" value="1"/>
</dbReference>
<feature type="transmembrane region" description="Helical" evidence="7">
    <location>
        <begin position="100"/>
        <end position="118"/>
    </location>
</feature>
<feature type="domain" description="Major facilitator superfamily (MFS) profile" evidence="8">
    <location>
        <begin position="5"/>
        <end position="384"/>
    </location>
</feature>
<keyword evidence="5 7" id="KW-1133">Transmembrane helix</keyword>
<feature type="transmembrane region" description="Helical" evidence="7">
    <location>
        <begin position="235"/>
        <end position="256"/>
    </location>
</feature>
<sequence length="392" mass="41268">MNRLSIYILALGVFLTATAELVVSGILHIIAKDLNITIALSGQLITAYSLAFAIGTPIIVSLTSRMGRRKVLVGSLAVFILGCIACSASSNLTILMASRMILGGSSGAYLVVAFGAAAKLVPAEKLGSAIGTIVLGFSSAMILGVPIGIAITSWMSWHAIFIILGLFSLIITLVILRLLPEIEGDEPISFQQQFKVLGSLVIISGLFLTFFRESGNSILFTYLTPFITDILHMKASNISIIMLVFGIFGAIGSRVGGYGVDRWGASRIITFSTIVQVATLALLPLFSESLGIGLGLIALMISSMFVAGPAIQTYFIQQAPQSSNLVLSLNTSIVHLGLAAGAGAGGVMINATSTTLYNPWMASFIVTLGLAAAFVSFSLGKKQRLLKFHNQA</sequence>
<dbReference type="Pfam" id="PF07690">
    <property type="entry name" value="MFS_1"/>
    <property type="match status" value="1"/>
</dbReference>
<evidence type="ECO:0000259" key="8">
    <source>
        <dbReference type="PROSITE" id="PS50850"/>
    </source>
</evidence>
<evidence type="ECO:0000256" key="7">
    <source>
        <dbReference type="SAM" id="Phobius"/>
    </source>
</evidence>
<dbReference type="InterPro" id="IPR036259">
    <property type="entry name" value="MFS_trans_sf"/>
</dbReference>
<feature type="transmembrane region" description="Helical" evidence="7">
    <location>
        <begin position="268"/>
        <end position="286"/>
    </location>
</feature>
<keyword evidence="10" id="KW-1185">Reference proteome</keyword>
<evidence type="ECO:0000256" key="1">
    <source>
        <dbReference type="ARBA" id="ARBA00004651"/>
    </source>
</evidence>
<comment type="subcellular location">
    <subcellularLocation>
        <location evidence="1">Cell membrane</location>
        <topology evidence="1">Multi-pass membrane protein</topology>
    </subcellularLocation>
</comment>
<evidence type="ECO:0000256" key="6">
    <source>
        <dbReference type="ARBA" id="ARBA00023136"/>
    </source>
</evidence>
<dbReference type="CDD" id="cd17324">
    <property type="entry name" value="MFS_NepI_like"/>
    <property type="match status" value="1"/>
</dbReference>
<feature type="transmembrane region" description="Helical" evidence="7">
    <location>
        <begin position="327"/>
        <end position="349"/>
    </location>
</feature>
<reference evidence="9 10" key="1">
    <citation type="submission" date="2022-08" db="EMBL/GenBank/DDBJ databases">
        <title>Paenibacillus endoradicis sp. nov., Paenibacillus radicibacter sp. nov and Paenibacillus pararadicis sp. nov., three cold-adapted plant growth-promoting bacteria isolated from root of Larix gmelinii in Great Khingan.</title>
        <authorList>
            <person name="Xue H."/>
        </authorList>
    </citation>
    <scope>NUCLEOTIDE SEQUENCE [LARGE SCALE GENOMIC DNA]</scope>
    <source>
        <strain evidence="9 10">N5-1-1-5</strain>
    </source>
</reference>
<feature type="transmembrane region" description="Helical" evidence="7">
    <location>
        <begin position="361"/>
        <end position="380"/>
    </location>
</feature>
<protein>
    <submittedName>
        <fullName evidence="9">MFS transporter</fullName>
    </submittedName>
</protein>
<evidence type="ECO:0000313" key="10">
    <source>
        <dbReference type="Proteomes" id="UP001300012"/>
    </source>
</evidence>
<dbReference type="EMBL" id="JANQBD010000043">
    <property type="protein sequence ID" value="MCR8636446.1"/>
    <property type="molecule type" value="Genomic_DNA"/>
</dbReference>
<feature type="transmembrane region" description="Helical" evidence="7">
    <location>
        <begin position="130"/>
        <end position="151"/>
    </location>
</feature>
<feature type="transmembrane region" description="Helical" evidence="7">
    <location>
        <begin position="7"/>
        <end position="30"/>
    </location>
</feature>
<dbReference type="Gene3D" id="1.20.1250.20">
    <property type="entry name" value="MFS general substrate transporter like domains"/>
    <property type="match status" value="2"/>
</dbReference>
<organism evidence="9 10">
    <name type="scientific">Paenibacillus radicis</name>
    <name type="common">ex Xue et al. 2023</name>
    <dbReference type="NCBI Taxonomy" id="2972489"/>
    <lineage>
        <taxon>Bacteria</taxon>
        <taxon>Bacillati</taxon>
        <taxon>Bacillota</taxon>
        <taxon>Bacilli</taxon>
        <taxon>Bacillales</taxon>
        <taxon>Paenibacillaceae</taxon>
        <taxon>Paenibacillus</taxon>
    </lineage>
</organism>
<accession>A0ABT1YTD1</accession>
<evidence type="ECO:0000256" key="5">
    <source>
        <dbReference type="ARBA" id="ARBA00022989"/>
    </source>
</evidence>
<dbReference type="PROSITE" id="PS50850">
    <property type="entry name" value="MFS"/>
    <property type="match status" value="1"/>
</dbReference>
<evidence type="ECO:0000256" key="3">
    <source>
        <dbReference type="ARBA" id="ARBA00022475"/>
    </source>
</evidence>
<comment type="caution">
    <text evidence="9">The sequence shown here is derived from an EMBL/GenBank/DDBJ whole genome shotgun (WGS) entry which is preliminary data.</text>
</comment>
<evidence type="ECO:0000313" key="9">
    <source>
        <dbReference type="EMBL" id="MCR8636446.1"/>
    </source>
</evidence>
<dbReference type="Proteomes" id="UP001300012">
    <property type="component" value="Unassembled WGS sequence"/>
</dbReference>
<dbReference type="RefSeq" id="WP_258217946.1">
    <property type="nucleotide sequence ID" value="NZ_JANQBD010000043.1"/>
</dbReference>
<dbReference type="InterPro" id="IPR011701">
    <property type="entry name" value="MFS"/>
</dbReference>
<feature type="transmembrane region" description="Helical" evidence="7">
    <location>
        <begin position="36"/>
        <end position="60"/>
    </location>
</feature>
<feature type="transmembrane region" description="Helical" evidence="7">
    <location>
        <begin position="292"/>
        <end position="315"/>
    </location>
</feature>
<evidence type="ECO:0000256" key="4">
    <source>
        <dbReference type="ARBA" id="ARBA00022692"/>
    </source>
</evidence>
<dbReference type="InterPro" id="IPR050189">
    <property type="entry name" value="MFS_Efflux_Transporters"/>
</dbReference>
<evidence type="ECO:0000256" key="2">
    <source>
        <dbReference type="ARBA" id="ARBA00022448"/>
    </source>
</evidence>
<keyword evidence="3" id="KW-1003">Cell membrane</keyword>
<dbReference type="InterPro" id="IPR020846">
    <property type="entry name" value="MFS_dom"/>
</dbReference>
<dbReference type="SUPFAM" id="SSF103473">
    <property type="entry name" value="MFS general substrate transporter"/>
    <property type="match status" value="1"/>
</dbReference>
<feature type="transmembrane region" description="Helical" evidence="7">
    <location>
        <begin position="196"/>
        <end position="215"/>
    </location>
</feature>
<dbReference type="PANTHER" id="PTHR43124:SF10">
    <property type="entry name" value="PURINE EFFLUX PUMP PBUE"/>
    <property type="match status" value="1"/>
</dbReference>
<keyword evidence="4 7" id="KW-0812">Transmembrane</keyword>
<name>A0ABT1YTD1_9BACL</name>
<proteinExistence type="predicted"/>
<feature type="transmembrane region" description="Helical" evidence="7">
    <location>
        <begin position="72"/>
        <end position="94"/>
    </location>
</feature>
<feature type="transmembrane region" description="Helical" evidence="7">
    <location>
        <begin position="157"/>
        <end position="176"/>
    </location>
</feature>
<gene>
    <name evidence="9" type="ORF">NV381_35245</name>
</gene>